<dbReference type="GO" id="GO:0000166">
    <property type="term" value="F:nucleotide binding"/>
    <property type="evidence" value="ECO:0007669"/>
    <property type="project" value="UniProtKB-KW"/>
</dbReference>
<reference evidence="7 8" key="1">
    <citation type="journal article" date="2024" name="Plant Biotechnol. J.">
        <title>Dendrobium thyrsiflorum genome and its molecular insights into genes involved in important horticultural traits.</title>
        <authorList>
            <person name="Chen B."/>
            <person name="Wang J.Y."/>
            <person name="Zheng P.J."/>
            <person name="Li K.L."/>
            <person name="Liang Y.M."/>
            <person name="Chen X.F."/>
            <person name="Zhang C."/>
            <person name="Zhao X."/>
            <person name="He X."/>
            <person name="Zhang G.Q."/>
            <person name="Liu Z.J."/>
            <person name="Xu Q."/>
        </authorList>
    </citation>
    <scope>NUCLEOTIDE SEQUENCE [LARGE SCALE GENOMIC DNA]</scope>
    <source>
        <strain evidence="7">GZMU011</strain>
    </source>
</reference>
<keyword evidence="2" id="KW-0433">Leucine-rich repeat</keyword>
<evidence type="ECO:0000256" key="1">
    <source>
        <dbReference type="ARBA" id="ARBA00008894"/>
    </source>
</evidence>
<evidence type="ECO:0000259" key="6">
    <source>
        <dbReference type="Pfam" id="PF18052"/>
    </source>
</evidence>
<protein>
    <recommendedName>
        <fullName evidence="6">Disease resistance N-terminal domain-containing protein</fullName>
    </recommendedName>
</protein>
<evidence type="ECO:0000256" key="5">
    <source>
        <dbReference type="ARBA" id="ARBA00022821"/>
    </source>
</evidence>
<gene>
    <name evidence="7" type="ORF">M5K25_022112</name>
</gene>
<dbReference type="AlphaFoldDB" id="A0ABD0U5J0"/>
<dbReference type="Proteomes" id="UP001552299">
    <property type="component" value="Unassembled WGS sequence"/>
</dbReference>
<dbReference type="Gene3D" id="1.20.5.4130">
    <property type="match status" value="1"/>
</dbReference>
<keyword evidence="4" id="KW-0547">Nucleotide-binding</keyword>
<evidence type="ECO:0000256" key="3">
    <source>
        <dbReference type="ARBA" id="ARBA00022737"/>
    </source>
</evidence>
<comment type="caution">
    <text evidence="7">The sequence shown here is derived from an EMBL/GenBank/DDBJ whole genome shotgun (WGS) entry which is preliminary data.</text>
</comment>
<dbReference type="EMBL" id="JANQDX010000017">
    <property type="protein sequence ID" value="KAL0907684.1"/>
    <property type="molecule type" value="Genomic_DNA"/>
</dbReference>
<comment type="similarity">
    <text evidence="1">Belongs to the disease resistance NB-LRR family.</text>
</comment>
<evidence type="ECO:0000313" key="7">
    <source>
        <dbReference type="EMBL" id="KAL0907684.1"/>
    </source>
</evidence>
<dbReference type="GO" id="GO:0006952">
    <property type="term" value="P:defense response"/>
    <property type="evidence" value="ECO:0007669"/>
    <property type="project" value="UniProtKB-KW"/>
</dbReference>
<evidence type="ECO:0000256" key="2">
    <source>
        <dbReference type="ARBA" id="ARBA00022614"/>
    </source>
</evidence>
<organism evidence="7 8">
    <name type="scientific">Dendrobium thyrsiflorum</name>
    <name type="common">Pinecone-like raceme dendrobium</name>
    <name type="synonym">Orchid</name>
    <dbReference type="NCBI Taxonomy" id="117978"/>
    <lineage>
        <taxon>Eukaryota</taxon>
        <taxon>Viridiplantae</taxon>
        <taxon>Streptophyta</taxon>
        <taxon>Embryophyta</taxon>
        <taxon>Tracheophyta</taxon>
        <taxon>Spermatophyta</taxon>
        <taxon>Magnoliopsida</taxon>
        <taxon>Liliopsida</taxon>
        <taxon>Asparagales</taxon>
        <taxon>Orchidaceae</taxon>
        <taxon>Epidendroideae</taxon>
        <taxon>Malaxideae</taxon>
        <taxon>Dendrobiinae</taxon>
        <taxon>Dendrobium</taxon>
    </lineage>
</organism>
<sequence length="132" mass="15087">MADNVLPVFLEAIFQGILPATIKLILDELCLPDEVKKELESLTTDVSMLQAYLRDAVQKQQTNEFIGLWLSKLQDVVYDANDLLDECELEGQRQKSDKLEDENGRYQEAKPCLWATARAREAAYHQQSELLT</sequence>
<keyword evidence="3" id="KW-0677">Repeat</keyword>
<dbReference type="Pfam" id="PF18052">
    <property type="entry name" value="Rx_N"/>
    <property type="match status" value="1"/>
</dbReference>
<dbReference type="InterPro" id="IPR041118">
    <property type="entry name" value="Rx_N"/>
</dbReference>
<evidence type="ECO:0000313" key="8">
    <source>
        <dbReference type="Proteomes" id="UP001552299"/>
    </source>
</evidence>
<keyword evidence="5" id="KW-0611">Plant defense</keyword>
<evidence type="ECO:0000256" key="4">
    <source>
        <dbReference type="ARBA" id="ARBA00022741"/>
    </source>
</evidence>
<keyword evidence="8" id="KW-1185">Reference proteome</keyword>
<proteinExistence type="inferred from homology"/>
<feature type="domain" description="Disease resistance N-terminal" evidence="6">
    <location>
        <begin position="21"/>
        <end position="96"/>
    </location>
</feature>
<name>A0ABD0U5J0_DENTH</name>
<accession>A0ABD0U5J0</accession>